<keyword evidence="2" id="KW-1185">Reference proteome</keyword>
<dbReference type="EMBL" id="BGPR01005651">
    <property type="protein sequence ID" value="GBN12133.1"/>
    <property type="molecule type" value="Genomic_DNA"/>
</dbReference>
<sequence length="109" mass="12221">MVTLAPLGRGEIVVTLRVRNRKAPGSKPESPEDPPCLWQWCTLHLTCVKRVPVGVMRKFGEAVASSGVYLVIFRQVWWRFSNLRGLSQNSPRAAQYGKLIQLNQNGTSD</sequence>
<dbReference type="Proteomes" id="UP000499080">
    <property type="component" value="Unassembled WGS sequence"/>
</dbReference>
<accession>A0A4Y2LDX7</accession>
<name>A0A4Y2LDX7_ARAVE</name>
<reference evidence="1 2" key="1">
    <citation type="journal article" date="2019" name="Sci. Rep.">
        <title>Orb-weaving spider Araneus ventricosus genome elucidates the spidroin gene catalogue.</title>
        <authorList>
            <person name="Kono N."/>
            <person name="Nakamura H."/>
            <person name="Ohtoshi R."/>
            <person name="Moran D.A.P."/>
            <person name="Shinohara A."/>
            <person name="Yoshida Y."/>
            <person name="Fujiwara M."/>
            <person name="Mori M."/>
            <person name="Tomita M."/>
            <person name="Arakawa K."/>
        </authorList>
    </citation>
    <scope>NUCLEOTIDE SEQUENCE [LARGE SCALE GENOMIC DNA]</scope>
</reference>
<organism evidence="1 2">
    <name type="scientific">Araneus ventricosus</name>
    <name type="common">Orbweaver spider</name>
    <name type="synonym">Epeira ventricosa</name>
    <dbReference type="NCBI Taxonomy" id="182803"/>
    <lineage>
        <taxon>Eukaryota</taxon>
        <taxon>Metazoa</taxon>
        <taxon>Ecdysozoa</taxon>
        <taxon>Arthropoda</taxon>
        <taxon>Chelicerata</taxon>
        <taxon>Arachnida</taxon>
        <taxon>Araneae</taxon>
        <taxon>Araneomorphae</taxon>
        <taxon>Entelegynae</taxon>
        <taxon>Araneoidea</taxon>
        <taxon>Araneidae</taxon>
        <taxon>Araneus</taxon>
    </lineage>
</organism>
<comment type="caution">
    <text evidence="1">The sequence shown here is derived from an EMBL/GenBank/DDBJ whole genome shotgun (WGS) entry which is preliminary data.</text>
</comment>
<evidence type="ECO:0000313" key="2">
    <source>
        <dbReference type="Proteomes" id="UP000499080"/>
    </source>
</evidence>
<proteinExistence type="predicted"/>
<dbReference type="AlphaFoldDB" id="A0A4Y2LDX7"/>
<protein>
    <submittedName>
        <fullName evidence="1">Uncharacterized protein</fullName>
    </submittedName>
</protein>
<gene>
    <name evidence="1" type="ORF">AVEN_4129_1</name>
</gene>
<evidence type="ECO:0000313" key="1">
    <source>
        <dbReference type="EMBL" id="GBN12133.1"/>
    </source>
</evidence>